<keyword evidence="3" id="KW-1185">Reference proteome</keyword>
<organism evidence="2 3">
    <name type="scientific">Desulfoluna limicola</name>
    <dbReference type="NCBI Taxonomy" id="2810562"/>
    <lineage>
        <taxon>Bacteria</taxon>
        <taxon>Pseudomonadati</taxon>
        <taxon>Thermodesulfobacteriota</taxon>
        <taxon>Desulfobacteria</taxon>
        <taxon>Desulfobacterales</taxon>
        <taxon>Desulfolunaceae</taxon>
        <taxon>Desulfoluna</taxon>
    </lineage>
</organism>
<dbReference type="RefSeq" id="WP_236890091.1">
    <property type="nucleotide sequence ID" value="NZ_AP024488.1"/>
</dbReference>
<gene>
    <name evidence="2" type="ORF">DSLASN_43450</name>
</gene>
<dbReference type="EMBL" id="AP024488">
    <property type="protein sequence ID" value="BCS98713.1"/>
    <property type="molecule type" value="Genomic_DNA"/>
</dbReference>
<keyword evidence="1" id="KW-1133">Transmembrane helix</keyword>
<accession>A0ABM7PMU7</accession>
<evidence type="ECO:0000256" key="1">
    <source>
        <dbReference type="SAM" id="Phobius"/>
    </source>
</evidence>
<evidence type="ECO:0000313" key="2">
    <source>
        <dbReference type="EMBL" id="BCS98713.1"/>
    </source>
</evidence>
<dbReference type="Proteomes" id="UP001320148">
    <property type="component" value="Chromosome"/>
</dbReference>
<name>A0ABM7PMU7_9BACT</name>
<keyword evidence="1" id="KW-0812">Transmembrane</keyword>
<reference evidence="2 3" key="1">
    <citation type="submission" date="2021-02" db="EMBL/GenBank/DDBJ databases">
        <title>Complete genome of Desulfoluna sp. strain ASN36.</title>
        <authorList>
            <person name="Takahashi A."/>
            <person name="Kojima H."/>
            <person name="Fukui M."/>
        </authorList>
    </citation>
    <scope>NUCLEOTIDE SEQUENCE [LARGE SCALE GENOMIC DNA]</scope>
    <source>
        <strain evidence="2 3">ASN36</strain>
    </source>
</reference>
<feature type="transmembrane region" description="Helical" evidence="1">
    <location>
        <begin position="46"/>
        <end position="64"/>
    </location>
</feature>
<keyword evidence="1" id="KW-0472">Membrane</keyword>
<proteinExistence type="predicted"/>
<feature type="transmembrane region" description="Helical" evidence="1">
    <location>
        <begin position="12"/>
        <end position="34"/>
    </location>
</feature>
<evidence type="ECO:0000313" key="3">
    <source>
        <dbReference type="Proteomes" id="UP001320148"/>
    </source>
</evidence>
<sequence>MKKEKATPWLVLFDTLFVMLLCFATLLSAMVFTGKSGAGIRYLLDLPTLGITIGALAVYFVYLLPRSNKGLKLTIREIYGRASTDRA</sequence>
<protein>
    <submittedName>
        <fullName evidence="2">Uncharacterized protein</fullName>
    </submittedName>
</protein>